<dbReference type="PANTHER" id="PTHR39476">
    <property type="entry name" value="NADH:UBIQUINONE OXIDOREDUCTASE 6.6KD SUBUNIT"/>
    <property type="match status" value="1"/>
</dbReference>
<feature type="signal peptide" evidence="2">
    <location>
        <begin position="1"/>
        <end position="24"/>
    </location>
</feature>
<accession>A0A2S4PND7</accession>
<keyword evidence="4" id="KW-1185">Reference proteome</keyword>
<evidence type="ECO:0000313" key="4">
    <source>
        <dbReference type="Proteomes" id="UP000237438"/>
    </source>
</evidence>
<name>A0A2S4PND7_9PEZI</name>
<keyword evidence="1" id="KW-0812">Transmembrane</keyword>
<keyword evidence="1" id="KW-0472">Membrane</keyword>
<keyword evidence="2" id="KW-0732">Signal</keyword>
<dbReference type="Proteomes" id="UP000237438">
    <property type="component" value="Unassembled WGS sequence"/>
</dbReference>
<dbReference type="PANTHER" id="PTHR39476:SF1">
    <property type="entry name" value="NADH DEHYDROGENASE [UBIQUINONE] 1 BETA SUBCOMPLEX SUBUNIT 4"/>
    <property type="match status" value="1"/>
</dbReference>
<evidence type="ECO:0000256" key="1">
    <source>
        <dbReference type="SAM" id="Phobius"/>
    </source>
</evidence>
<organism evidence="3 4">
    <name type="scientific">Erysiphe pulchra</name>
    <dbReference type="NCBI Taxonomy" id="225359"/>
    <lineage>
        <taxon>Eukaryota</taxon>
        <taxon>Fungi</taxon>
        <taxon>Dikarya</taxon>
        <taxon>Ascomycota</taxon>
        <taxon>Pezizomycotina</taxon>
        <taxon>Leotiomycetes</taxon>
        <taxon>Erysiphales</taxon>
        <taxon>Erysiphaceae</taxon>
        <taxon>Erysiphe</taxon>
    </lineage>
</organism>
<feature type="non-terminal residue" evidence="3">
    <location>
        <position position="84"/>
    </location>
</feature>
<dbReference type="STRING" id="225359.A0A2S4PND7"/>
<evidence type="ECO:0000256" key="2">
    <source>
        <dbReference type="SAM" id="SignalP"/>
    </source>
</evidence>
<sequence>MAGHHPTLRDVIFLPLWLLQCVDGFSQRTDMWINRYKYFRWTGRTVKITFAYMVVVPSIIGYLAYTSDGKYNMRGKRRGDTIVE</sequence>
<feature type="chain" id="PRO_5015782619" evidence="2">
    <location>
        <begin position="25"/>
        <end position="84"/>
    </location>
</feature>
<evidence type="ECO:0000313" key="3">
    <source>
        <dbReference type="EMBL" id="POS83543.1"/>
    </source>
</evidence>
<reference evidence="3 4" key="1">
    <citation type="submission" date="2017-10" db="EMBL/GenBank/DDBJ databases">
        <title>Development of genomic resources for the powdery mildew, Erysiphe pulchra.</title>
        <authorList>
            <person name="Wadl P.A."/>
            <person name="Mack B.M."/>
            <person name="Moore G."/>
            <person name="Beltz S.B."/>
        </authorList>
    </citation>
    <scope>NUCLEOTIDE SEQUENCE [LARGE SCALE GENOMIC DNA]</scope>
    <source>
        <strain evidence="3">Cflorida</strain>
    </source>
</reference>
<comment type="caution">
    <text evidence="3">The sequence shown here is derived from an EMBL/GenBank/DDBJ whole genome shotgun (WGS) entry which is preliminary data.</text>
</comment>
<protein>
    <submittedName>
        <fullName evidence="3">Uncharacterized protein</fullName>
    </submittedName>
</protein>
<dbReference type="AlphaFoldDB" id="A0A2S4PND7"/>
<keyword evidence="1" id="KW-1133">Transmembrane helix</keyword>
<dbReference type="EMBL" id="PEDP01001510">
    <property type="protein sequence ID" value="POS83543.1"/>
    <property type="molecule type" value="Genomic_DNA"/>
</dbReference>
<dbReference type="OrthoDB" id="15108at2759"/>
<feature type="transmembrane region" description="Helical" evidence="1">
    <location>
        <begin position="48"/>
        <end position="67"/>
    </location>
</feature>
<proteinExistence type="predicted"/>
<gene>
    <name evidence="3" type="ORF">EPUL_003279</name>
</gene>